<evidence type="ECO:0000256" key="1">
    <source>
        <dbReference type="SAM" id="Phobius"/>
    </source>
</evidence>
<sequence length="115" mass="12649">MDNKPTGKRLLFLDHYAALAAEGLAMRELALLKCRELGLPKLRCESDSAILIKAINLKSPLVGLYGILADIFSIATSFEFISITWISRERNRVADELAKNVLSSKLTNKAATNSV</sequence>
<dbReference type="PANTHER" id="PTHR47074:SF11">
    <property type="entry name" value="REVERSE TRANSCRIPTASE-LIKE PROTEIN"/>
    <property type="match status" value="1"/>
</dbReference>
<keyword evidence="4" id="KW-1185">Reference proteome</keyword>
<organism evidence="3 4">
    <name type="scientific">Eruca vesicaria subsp. sativa</name>
    <name type="common">Garden rocket</name>
    <name type="synonym">Eruca sativa</name>
    <dbReference type="NCBI Taxonomy" id="29727"/>
    <lineage>
        <taxon>Eukaryota</taxon>
        <taxon>Viridiplantae</taxon>
        <taxon>Streptophyta</taxon>
        <taxon>Embryophyta</taxon>
        <taxon>Tracheophyta</taxon>
        <taxon>Spermatophyta</taxon>
        <taxon>Magnoliopsida</taxon>
        <taxon>eudicotyledons</taxon>
        <taxon>Gunneridae</taxon>
        <taxon>Pentapetalae</taxon>
        <taxon>rosids</taxon>
        <taxon>malvids</taxon>
        <taxon>Brassicales</taxon>
        <taxon>Brassicaceae</taxon>
        <taxon>Brassiceae</taxon>
        <taxon>Eruca</taxon>
    </lineage>
</organism>
<dbReference type="Gene3D" id="3.30.420.10">
    <property type="entry name" value="Ribonuclease H-like superfamily/Ribonuclease H"/>
    <property type="match status" value="1"/>
</dbReference>
<protein>
    <recommendedName>
        <fullName evidence="2">RNase H type-1 domain-containing protein</fullName>
    </recommendedName>
</protein>
<reference evidence="3 4" key="1">
    <citation type="submission" date="2022-03" db="EMBL/GenBank/DDBJ databases">
        <authorList>
            <person name="Macdonald S."/>
            <person name="Ahmed S."/>
            <person name="Newling K."/>
        </authorList>
    </citation>
    <scope>NUCLEOTIDE SEQUENCE [LARGE SCALE GENOMIC DNA]</scope>
</reference>
<dbReference type="Pfam" id="PF13456">
    <property type="entry name" value="RVT_3"/>
    <property type="match status" value="1"/>
</dbReference>
<dbReference type="AlphaFoldDB" id="A0ABC8L1W0"/>
<dbReference type="CDD" id="cd06222">
    <property type="entry name" value="RNase_H_like"/>
    <property type="match status" value="1"/>
</dbReference>
<proteinExistence type="predicted"/>
<feature type="transmembrane region" description="Helical" evidence="1">
    <location>
        <begin position="64"/>
        <end position="86"/>
    </location>
</feature>
<name>A0ABC8L1W0_ERUVS</name>
<gene>
    <name evidence="3" type="ORF">ERUC_LOCUS31266</name>
</gene>
<feature type="domain" description="RNase H type-1" evidence="2">
    <location>
        <begin position="14"/>
        <end position="100"/>
    </location>
</feature>
<evidence type="ECO:0000259" key="2">
    <source>
        <dbReference type="Pfam" id="PF13456"/>
    </source>
</evidence>
<dbReference type="InterPro" id="IPR036397">
    <property type="entry name" value="RNaseH_sf"/>
</dbReference>
<dbReference type="EMBL" id="CAKOAT010421821">
    <property type="protein sequence ID" value="CAH8370042.1"/>
    <property type="molecule type" value="Genomic_DNA"/>
</dbReference>
<dbReference type="SUPFAM" id="SSF53098">
    <property type="entry name" value="Ribonuclease H-like"/>
    <property type="match status" value="1"/>
</dbReference>
<evidence type="ECO:0000313" key="3">
    <source>
        <dbReference type="EMBL" id="CAH8370042.1"/>
    </source>
</evidence>
<dbReference type="PANTHER" id="PTHR47074">
    <property type="entry name" value="BNAC02G40300D PROTEIN"/>
    <property type="match status" value="1"/>
</dbReference>
<keyword evidence="1" id="KW-1133">Transmembrane helix</keyword>
<evidence type="ECO:0000313" key="4">
    <source>
        <dbReference type="Proteomes" id="UP001642260"/>
    </source>
</evidence>
<comment type="caution">
    <text evidence="3">The sequence shown here is derived from an EMBL/GenBank/DDBJ whole genome shotgun (WGS) entry which is preliminary data.</text>
</comment>
<dbReference type="InterPro" id="IPR044730">
    <property type="entry name" value="RNase_H-like_dom_plant"/>
</dbReference>
<keyword evidence="1" id="KW-0472">Membrane</keyword>
<keyword evidence="1" id="KW-0812">Transmembrane</keyword>
<dbReference type="InterPro" id="IPR052929">
    <property type="entry name" value="RNase_H-like_EbsB-rel"/>
</dbReference>
<dbReference type="InterPro" id="IPR002156">
    <property type="entry name" value="RNaseH_domain"/>
</dbReference>
<accession>A0ABC8L1W0</accession>
<dbReference type="Proteomes" id="UP001642260">
    <property type="component" value="Unassembled WGS sequence"/>
</dbReference>
<dbReference type="InterPro" id="IPR012337">
    <property type="entry name" value="RNaseH-like_sf"/>
</dbReference>